<reference evidence="1" key="1">
    <citation type="submission" date="2018-02" db="EMBL/GenBank/DDBJ databases">
        <title>Rhizophora mucronata_Transcriptome.</title>
        <authorList>
            <person name="Meera S.P."/>
            <person name="Sreeshan A."/>
            <person name="Augustine A."/>
        </authorList>
    </citation>
    <scope>NUCLEOTIDE SEQUENCE</scope>
    <source>
        <tissue evidence="1">Leaf</tissue>
    </source>
</reference>
<dbReference type="EMBL" id="GGEC01025436">
    <property type="protein sequence ID" value="MBX05920.1"/>
    <property type="molecule type" value="Transcribed_RNA"/>
</dbReference>
<accession>A0A2P2KJM9</accession>
<proteinExistence type="predicted"/>
<name>A0A2P2KJM9_RHIMU</name>
<organism evidence="1">
    <name type="scientific">Rhizophora mucronata</name>
    <name type="common">Asiatic mangrove</name>
    <dbReference type="NCBI Taxonomy" id="61149"/>
    <lineage>
        <taxon>Eukaryota</taxon>
        <taxon>Viridiplantae</taxon>
        <taxon>Streptophyta</taxon>
        <taxon>Embryophyta</taxon>
        <taxon>Tracheophyta</taxon>
        <taxon>Spermatophyta</taxon>
        <taxon>Magnoliopsida</taxon>
        <taxon>eudicotyledons</taxon>
        <taxon>Gunneridae</taxon>
        <taxon>Pentapetalae</taxon>
        <taxon>rosids</taxon>
        <taxon>fabids</taxon>
        <taxon>Malpighiales</taxon>
        <taxon>Rhizophoraceae</taxon>
        <taxon>Rhizophora</taxon>
    </lineage>
</organism>
<protein>
    <submittedName>
        <fullName evidence="1">Uncharacterized protein</fullName>
    </submittedName>
</protein>
<dbReference type="AlphaFoldDB" id="A0A2P2KJM9"/>
<sequence>MSVNQNHFQRSVIIWVNRLQRVNCWYTATVLQISAHGPHIWIHSMN</sequence>
<evidence type="ECO:0000313" key="1">
    <source>
        <dbReference type="EMBL" id="MBX05920.1"/>
    </source>
</evidence>